<gene>
    <name evidence="5" type="ORF">JWJ88_21625</name>
</gene>
<reference evidence="5 6" key="1">
    <citation type="submission" date="2021-02" db="EMBL/GenBank/DDBJ databases">
        <title>Paracoccus methylovroum sp.nov., a new methanol and methylamine utilizing methylotrophic denitrifer.</title>
        <authorList>
            <person name="Timsy T."/>
            <person name="Behrendt U."/>
            <person name="Ulrich A."/>
            <person name="Spanner T."/>
            <person name="Foesel B.U."/>
            <person name="Horn M.A."/>
            <person name="Kolb S."/>
        </authorList>
    </citation>
    <scope>NUCLEOTIDE SEQUENCE [LARGE SCALE GENOMIC DNA]</scope>
    <source>
        <strain evidence="5 6">H4-D09</strain>
        <plasmid evidence="5 6">p2</plasmid>
    </source>
</reference>
<dbReference type="Pfam" id="PF03328">
    <property type="entry name" value="HpcH_HpaI"/>
    <property type="match status" value="1"/>
</dbReference>
<evidence type="ECO:0000256" key="3">
    <source>
        <dbReference type="ARBA" id="ARBA00023239"/>
    </source>
</evidence>
<keyword evidence="5" id="KW-0614">Plasmid</keyword>
<sequence length="287" mass="32031">MADIPRLNGITRQLEAGRHVVMSFAKAEPEEMIVFSTSDYDGIIIEMEHNVWDGKGLRDGLQYLLNRRQIARSGSVAPQVTPIVRIPPNGGEMNQWMAKQALDLGAYGIVWPHITSVEEAYNAVAACRYPRLPAAMRYEPQGIRGDGPHSACRFWGLTNTEYYSRADVWPYDPAGELLVFLMIEDVKGIANLPEILREVRGISGILIGEGDLSQELGHPRQYEHPEVLEKMAEVLAVCKEAGVPVGHPHVEPDNIERVISEGYRILITPPKRSFGNLDRALKLTGRK</sequence>
<dbReference type="PANTHER" id="PTHR30502">
    <property type="entry name" value="2-KETO-3-DEOXY-L-RHAMNONATE ALDOLASE"/>
    <property type="match status" value="1"/>
</dbReference>
<accession>A0ABX7JPD4</accession>
<dbReference type="InterPro" id="IPR040442">
    <property type="entry name" value="Pyrv_kinase-like_dom_sf"/>
</dbReference>
<keyword evidence="3" id="KW-0456">Lyase</keyword>
<proteinExistence type="inferred from homology"/>
<evidence type="ECO:0000256" key="1">
    <source>
        <dbReference type="ARBA" id="ARBA00005568"/>
    </source>
</evidence>
<feature type="domain" description="HpcH/HpaI aldolase/citrate lyase" evidence="4">
    <location>
        <begin position="27"/>
        <end position="265"/>
    </location>
</feature>
<dbReference type="SUPFAM" id="SSF51621">
    <property type="entry name" value="Phosphoenolpyruvate/pyruvate domain"/>
    <property type="match status" value="1"/>
</dbReference>
<dbReference type="Proteomes" id="UP000663629">
    <property type="component" value="Plasmid p2"/>
</dbReference>
<comment type="similarity">
    <text evidence="1">Belongs to the HpcH/HpaI aldolase family.</text>
</comment>
<name>A0ABX7JPD4_9RHOB</name>
<evidence type="ECO:0000259" key="4">
    <source>
        <dbReference type="Pfam" id="PF03328"/>
    </source>
</evidence>
<evidence type="ECO:0000313" key="6">
    <source>
        <dbReference type="Proteomes" id="UP000663629"/>
    </source>
</evidence>
<organism evidence="5 6">
    <name type="scientific">Paracoccus methylovorus</name>
    <dbReference type="NCBI Taxonomy" id="2812658"/>
    <lineage>
        <taxon>Bacteria</taxon>
        <taxon>Pseudomonadati</taxon>
        <taxon>Pseudomonadota</taxon>
        <taxon>Alphaproteobacteria</taxon>
        <taxon>Rhodobacterales</taxon>
        <taxon>Paracoccaceae</taxon>
        <taxon>Paracoccus</taxon>
    </lineage>
</organism>
<keyword evidence="6" id="KW-1185">Reference proteome</keyword>
<evidence type="ECO:0000256" key="2">
    <source>
        <dbReference type="ARBA" id="ARBA00022723"/>
    </source>
</evidence>
<evidence type="ECO:0000313" key="5">
    <source>
        <dbReference type="EMBL" id="QRZ16142.1"/>
    </source>
</evidence>
<dbReference type="InterPro" id="IPR050251">
    <property type="entry name" value="HpcH-HpaI_aldolase"/>
</dbReference>
<protein>
    <submittedName>
        <fullName evidence="5">Aldolase</fullName>
    </submittedName>
</protein>
<dbReference type="EMBL" id="CP070372">
    <property type="protein sequence ID" value="QRZ16142.1"/>
    <property type="molecule type" value="Genomic_DNA"/>
</dbReference>
<dbReference type="InterPro" id="IPR005000">
    <property type="entry name" value="Aldolase/citrate-lyase_domain"/>
</dbReference>
<dbReference type="InterPro" id="IPR015813">
    <property type="entry name" value="Pyrv/PenolPyrv_kinase-like_dom"/>
</dbReference>
<keyword evidence="2" id="KW-0479">Metal-binding</keyword>
<dbReference type="PANTHER" id="PTHR30502:SF0">
    <property type="entry name" value="PHOSPHOENOLPYRUVATE CARBOXYLASE FAMILY PROTEIN"/>
    <property type="match status" value="1"/>
</dbReference>
<geneLocation type="plasmid" evidence="5 6">
    <name>p2</name>
</geneLocation>
<dbReference type="Gene3D" id="3.20.20.60">
    <property type="entry name" value="Phosphoenolpyruvate-binding domains"/>
    <property type="match status" value="1"/>
</dbReference>
<dbReference type="RefSeq" id="WP_205297026.1">
    <property type="nucleotide sequence ID" value="NZ_CP070372.1"/>
</dbReference>